<evidence type="ECO:0000313" key="10">
    <source>
        <dbReference type="EMBL" id="MEJ2889194.1"/>
    </source>
</evidence>
<dbReference type="SUPFAM" id="SSF51971">
    <property type="entry name" value="Nucleotide-binding domain"/>
    <property type="match status" value="1"/>
</dbReference>
<comment type="catalytic activity">
    <reaction evidence="8">
        <text>a D-alpha-amino acid + O2 + H2O = a 2-oxocarboxylate + H2O2 + NH4(+)</text>
        <dbReference type="Rhea" id="RHEA:21816"/>
        <dbReference type="ChEBI" id="CHEBI:15377"/>
        <dbReference type="ChEBI" id="CHEBI:15379"/>
        <dbReference type="ChEBI" id="CHEBI:16240"/>
        <dbReference type="ChEBI" id="CHEBI:28938"/>
        <dbReference type="ChEBI" id="CHEBI:35179"/>
        <dbReference type="ChEBI" id="CHEBI:59871"/>
        <dbReference type="EC" id="1.4.3.3"/>
    </reaction>
    <physiologicalReaction direction="left-to-right" evidence="8">
        <dbReference type="Rhea" id="RHEA:21817"/>
    </physiologicalReaction>
</comment>
<dbReference type="InterPro" id="IPR006181">
    <property type="entry name" value="D-amino_acid_oxidase_CS"/>
</dbReference>
<comment type="similarity">
    <text evidence="2">Belongs to the DAMOX/DASOX family.</text>
</comment>
<reference evidence="10 11" key="1">
    <citation type="submission" date="2024-03" db="EMBL/GenBank/DDBJ databases">
        <title>Actinomycetospora sp. OC33-EN06, a novel actinomycete isolated from wild orchid (Aerides multiflora).</title>
        <authorList>
            <person name="Suriyachadkun C."/>
        </authorList>
    </citation>
    <scope>NUCLEOTIDE SEQUENCE [LARGE SCALE GENOMIC DNA]</scope>
    <source>
        <strain evidence="10 11">OC33-EN06</strain>
    </source>
</reference>
<evidence type="ECO:0000256" key="7">
    <source>
        <dbReference type="ARBA" id="ARBA00039751"/>
    </source>
</evidence>
<comment type="caution">
    <text evidence="10">The sequence shown here is derived from an EMBL/GenBank/DDBJ whole genome shotgun (WGS) entry which is preliminary data.</text>
</comment>
<comment type="cofactor">
    <cofactor evidence="1">
        <name>FAD</name>
        <dbReference type="ChEBI" id="CHEBI:57692"/>
    </cofactor>
</comment>
<dbReference type="Gene3D" id="3.30.9.10">
    <property type="entry name" value="D-Amino Acid Oxidase, subunit A, domain 2"/>
    <property type="match status" value="1"/>
</dbReference>
<dbReference type="GO" id="GO:0016491">
    <property type="term" value="F:oxidoreductase activity"/>
    <property type="evidence" value="ECO:0007669"/>
    <property type="project" value="UniProtKB-KW"/>
</dbReference>
<evidence type="ECO:0000256" key="8">
    <source>
        <dbReference type="ARBA" id="ARBA00049547"/>
    </source>
</evidence>
<sequence length="304" mass="32119">MSDVLVVGAGVIGLTSAVRLAEAGHRVHVLTDRPVTATTSVAAGAMLGISGTGPDDPLTRWTERSTPVFTALADDPASGVRRRHGRVHVDVADDLPPWARVLPDFRPLDEAERGGFRTGMAVTLPFADMPTYLAHLARRAKALGVTLEQRHVDVLEQDGAVVVDAAGSGARELAGDDTLTPVRGVHVVLDGTPVEEFRMEIAADPRWTNVFPHARRTVVGGVALPEDDTTPDDEVAAAILARAVAAEPRLADARVLGCEVGWRPVRPTPRVERDERGVVHAYGHGGVGVTVSWGVADDVVALVG</sequence>
<dbReference type="EC" id="1.4.3.3" evidence="6"/>
<proteinExistence type="inferred from homology"/>
<dbReference type="Proteomes" id="UP001370100">
    <property type="component" value="Unassembled WGS sequence"/>
</dbReference>
<keyword evidence="3" id="KW-0285">Flavoprotein</keyword>
<dbReference type="Gene3D" id="3.40.50.720">
    <property type="entry name" value="NAD(P)-binding Rossmann-like Domain"/>
    <property type="match status" value="1"/>
</dbReference>
<evidence type="ECO:0000256" key="3">
    <source>
        <dbReference type="ARBA" id="ARBA00022630"/>
    </source>
</evidence>
<keyword evidence="4" id="KW-0274">FAD</keyword>
<dbReference type="RefSeq" id="WP_337716509.1">
    <property type="nucleotide sequence ID" value="NZ_JBBEGL010000006.1"/>
</dbReference>
<keyword evidence="11" id="KW-1185">Reference proteome</keyword>
<dbReference type="Pfam" id="PF01266">
    <property type="entry name" value="DAO"/>
    <property type="match status" value="1"/>
</dbReference>
<dbReference type="EMBL" id="JBBEGL010000006">
    <property type="protein sequence ID" value="MEJ2889194.1"/>
    <property type="molecule type" value="Genomic_DNA"/>
</dbReference>
<name>A0ABU8NCR4_9PSEU</name>
<organism evidence="10 11">
    <name type="scientific">Actinomycetospora aeridis</name>
    <dbReference type="NCBI Taxonomy" id="3129231"/>
    <lineage>
        <taxon>Bacteria</taxon>
        <taxon>Bacillati</taxon>
        <taxon>Actinomycetota</taxon>
        <taxon>Actinomycetes</taxon>
        <taxon>Pseudonocardiales</taxon>
        <taxon>Pseudonocardiaceae</taxon>
        <taxon>Actinomycetospora</taxon>
    </lineage>
</organism>
<dbReference type="PANTHER" id="PTHR11530:SF11">
    <property type="entry name" value="D-ASPARTATE OXIDASE"/>
    <property type="match status" value="1"/>
</dbReference>
<dbReference type="PROSITE" id="PS00677">
    <property type="entry name" value="DAO"/>
    <property type="match status" value="1"/>
</dbReference>
<evidence type="ECO:0000256" key="5">
    <source>
        <dbReference type="ARBA" id="ARBA00023002"/>
    </source>
</evidence>
<dbReference type="InterPro" id="IPR006076">
    <property type="entry name" value="FAD-dep_OxRdtase"/>
</dbReference>
<evidence type="ECO:0000256" key="1">
    <source>
        <dbReference type="ARBA" id="ARBA00001974"/>
    </source>
</evidence>
<evidence type="ECO:0000256" key="2">
    <source>
        <dbReference type="ARBA" id="ARBA00006730"/>
    </source>
</evidence>
<evidence type="ECO:0000256" key="6">
    <source>
        <dbReference type="ARBA" id="ARBA00039101"/>
    </source>
</evidence>
<feature type="domain" description="FAD dependent oxidoreductase" evidence="9">
    <location>
        <begin position="3"/>
        <end position="301"/>
    </location>
</feature>
<dbReference type="SUPFAM" id="SSF54373">
    <property type="entry name" value="FAD-linked reductases, C-terminal domain"/>
    <property type="match status" value="1"/>
</dbReference>
<gene>
    <name evidence="10" type="ORF">WCD41_22235</name>
</gene>
<dbReference type="PRINTS" id="PR00411">
    <property type="entry name" value="PNDRDTASEI"/>
</dbReference>
<protein>
    <recommendedName>
        <fullName evidence="7">D-amino-acid oxidase</fullName>
        <ecNumber evidence="6">1.4.3.3</ecNumber>
    </recommendedName>
</protein>
<dbReference type="PRINTS" id="PR00368">
    <property type="entry name" value="FADPNR"/>
</dbReference>
<accession>A0ABU8NCR4</accession>
<evidence type="ECO:0000259" key="9">
    <source>
        <dbReference type="Pfam" id="PF01266"/>
    </source>
</evidence>
<dbReference type="PANTHER" id="PTHR11530">
    <property type="entry name" value="D-AMINO ACID OXIDASE"/>
    <property type="match status" value="1"/>
</dbReference>
<evidence type="ECO:0000313" key="11">
    <source>
        <dbReference type="Proteomes" id="UP001370100"/>
    </source>
</evidence>
<evidence type="ECO:0000256" key="4">
    <source>
        <dbReference type="ARBA" id="ARBA00022827"/>
    </source>
</evidence>
<keyword evidence="5 10" id="KW-0560">Oxidoreductase</keyword>
<dbReference type="InterPro" id="IPR023209">
    <property type="entry name" value="DAO"/>
</dbReference>